<comment type="caution">
    <text evidence="2">The sequence shown here is derived from an EMBL/GenBank/DDBJ whole genome shotgun (WGS) entry which is preliminary data.</text>
</comment>
<evidence type="ECO:0000313" key="3">
    <source>
        <dbReference type="Proteomes" id="UP001066276"/>
    </source>
</evidence>
<dbReference type="AlphaFoldDB" id="A0AAV7RQH0"/>
<name>A0AAV7RQH0_PLEWA</name>
<feature type="compositionally biased region" description="Polar residues" evidence="1">
    <location>
        <begin position="12"/>
        <end position="33"/>
    </location>
</feature>
<proteinExistence type="predicted"/>
<gene>
    <name evidence="2" type="ORF">NDU88_005915</name>
</gene>
<protein>
    <submittedName>
        <fullName evidence="2">Uncharacterized protein</fullName>
    </submittedName>
</protein>
<reference evidence="2" key="1">
    <citation type="journal article" date="2022" name="bioRxiv">
        <title>Sequencing and chromosome-scale assembly of the giantPleurodeles waltlgenome.</title>
        <authorList>
            <person name="Brown T."/>
            <person name="Elewa A."/>
            <person name="Iarovenko S."/>
            <person name="Subramanian E."/>
            <person name="Araus A.J."/>
            <person name="Petzold A."/>
            <person name="Susuki M."/>
            <person name="Suzuki K.-i.T."/>
            <person name="Hayashi T."/>
            <person name="Toyoda A."/>
            <person name="Oliveira C."/>
            <person name="Osipova E."/>
            <person name="Leigh N.D."/>
            <person name="Simon A."/>
            <person name="Yun M.H."/>
        </authorList>
    </citation>
    <scope>NUCLEOTIDE SEQUENCE</scope>
    <source>
        <strain evidence="2">20211129_DDA</strain>
        <tissue evidence="2">Liver</tissue>
    </source>
</reference>
<evidence type="ECO:0000256" key="1">
    <source>
        <dbReference type="SAM" id="MobiDB-lite"/>
    </source>
</evidence>
<keyword evidence="3" id="KW-1185">Reference proteome</keyword>
<organism evidence="2 3">
    <name type="scientific">Pleurodeles waltl</name>
    <name type="common">Iberian ribbed newt</name>
    <dbReference type="NCBI Taxonomy" id="8319"/>
    <lineage>
        <taxon>Eukaryota</taxon>
        <taxon>Metazoa</taxon>
        <taxon>Chordata</taxon>
        <taxon>Craniata</taxon>
        <taxon>Vertebrata</taxon>
        <taxon>Euteleostomi</taxon>
        <taxon>Amphibia</taxon>
        <taxon>Batrachia</taxon>
        <taxon>Caudata</taxon>
        <taxon>Salamandroidea</taxon>
        <taxon>Salamandridae</taxon>
        <taxon>Pleurodelinae</taxon>
        <taxon>Pleurodeles</taxon>
    </lineage>
</organism>
<feature type="region of interest" description="Disordered" evidence="1">
    <location>
        <begin position="1"/>
        <end position="35"/>
    </location>
</feature>
<feature type="compositionally biased region" description="Basic residues" evidence="1">
    <location>
        <begin position="73"/>
        <end position="83"/>
    </location>
</feature>
<sequence>MRAERSRPHSATAEQQKTNNKSTNGPYLSSQWSREAGKTINRRACGVGNKYSPAPHCVITYTWGPGNKNKERTMKKKEKKKKDKGIAGA</sequence>
<feature type="region of interest" description="Disordered" evidence="1">
    <location>
        <begin position="62"/>
        <end position="89"/>
    </location>
</feature>
<dbReference type="Proteomes" id="UP001066276">
    <property type="component" value="Chromosome 5"/>
</dbReference>
<dbReference type="EMBL" id="JANPWB010000009">
    <property type="protein sequence ID" value="KAJ1153153.1"/>
    <property type="molecule type" value="Genomic_DNA"/>
</dbReference>
<accession>A0AAV7RQH0</accession>
<evidence type="ECO:0000313" key="2">
    <source>
        <dbReference type="EMBL" id="KAJ1153153.1"/>
    </source>
</evidence>